<dbReference type="Pfam" id="PF06985">
    <property type="entry name" value="HET"/>
    <property type="match status" value="1"/>
</dbReference>
<evidence type="ECO:0000313" key="3">
    <source>
        <dbReference type="EMBL" id="CAL1705981.1"/>
    </source>
</evidence>
<evidence type="ECO:0000313" key="4">
    <source>
        <dbReference type="Proteomes" id="UP001497453"/>
    </source>
</evidence>
<protein>
    <recommendedName>
        <fullName evidence="2">Heterokaryon incompatibility domain-containing protein</fullName>
    </recommendedName>
</protein>
<dbReference type="Proteomes" id="UP001497453">
    <property type="component" value="Chromosome 4"/>
</dbReference>
<feature type="domain" description="Heterokaryon incompatibility" evidence="2">
    <location>
        <begin position="160"/>
        <end position="257"/>
    </location>
</feature>
<dbReference type="PANTHER" id="PTHR24148:SF64">
    <property type="entry name" value="HETEROKARYON INCOMPATIBILITY DOMAIN-CONTAINING PROTEIN"/>
    <property type="match status" value="1"/>
</dbReference>
<feature type="region of interest" description="Disordered" evidence="1">
    <location>
        <begin position="44"/>
        <end position="70"/>
    </location>
</feature>
<dbReference type="InterPro" id="IPR052895">
    <property type="entry name" value="HetReg/Transcr_Mod"/>
</dbReference>
<sequence>MGMPRRAWLYPRIQEPSARLYRWTKASWKRIRERFNRLTVTQRVQKTSRKAPSAQPFRGSSPLAHLQEQAQKPAAARESIRLSIAEVPDTPDSEYHSKGGRATFKLIFSSPLDSLRDTTFDLTPYASEERYRFINCDSFINDRTLQIYETTTLPTNPDFYSAISYVWFGLSASPSDLEKAGSFRVYCGTRSDGTPREDGGPISMQVLEFACFYSSKYSASYLWLDRLCILQTSKRDKLWQIGRMFEIYEGCQECVVLPGGLQRLASVFDETSWADRAWTYQEAIITWEYAVVLTSDWHRPKGEQHWLVDGECHWKYLQELFLEGGDLLAPLVAEVRSPDTSNPDPKPRLLLGRNGAALDTLRRIMEYKAYNHMCEEGEEVVSEYQIRQLLLQGVQMRVSSRPVDMVFSILGLVGAEEDFSQRLGEFGENERLRATLALVETIFRHEPEVEEEAENSSTLLDVPLWKTLEPTNPAHLPSLRELTMILDTDAAAHQATETWILTTKNLPRWEYNVALTEEEPERRAKAVVQVIPETELMSVYHGEQEHVTFKDEEEGVIQLCRTLDYGKGPKSEEQLLEALSDHVVFGWSLRMEGHPYIRFYKLDISHLFQ</sequence>
<evidence type="ECO:0000259" key="2">
    <source>
        <dbReference type="Pfam" id="PF06985"/>
    </source>
</evidence>
<evidence type="ECO:0000256" key="1">
    <source>
        <dbReference type="SAM" id="MobiDB-lite"/>
    </source>
</evidence>
<keyword evidence="4" id="KW-1185">Reference proteome</keyword>
<dbReference type="InterPro" id="IPR010730">
    <property type="entry name" value="HET"/>
</dbReference>
<gene>
    <name evidence="3" type="ORF">GFSPODELE1_LOCUS5676</name>
</gene>
<dbReference type="EMBL" id="OZ037947">
    <property type="protein sequence ID" value="CAL1705981.1"/>
    <property type="molecule type" value="Genomic_DNA"/>
</dbReference>
<reference evidence="4" key="1">
    <citation type="submission" date="2024-04" db="EMBL/GenBank/DDBJ databases">
        <authorList>
            <person name="Shaw F."/>
            <person name="Minotto A."/>
        </authorList>
    </citation>
    <scope>NUCLEOTIDE SEQUENCE [LARGE SCALE GENOMIC DNA]</scope>
</reference>
<dbReference type="PANTHER" id="PTHR24148">
    <property type="entry name" value="ANKYRIN REPEAT DOMAIN-CONTAINING PROTEIN 39 HOMOLOG-RELATED"/>
    <property type="match status" value="1"/>
</dbReference>
<accession>A0ABP1DDP8</accession>
<name>A0ABP1DDP8_9APHY</name>
<proteinExistence type="predicted"/>
<organism evidence="3 4">
    <name type="scientific">Somion occarium</name>
    <dbReference type="NCBI Taxonomy" id="3059160"/>
    <lineage>
        <taxon>Eukaryota</taxon>
        <taxon>Fungi</taxon>
        <taxon>Dikarya</taxon>
        <taxon>Basidiomycota</taxon>
        <taxon>Agaricomycotina</taxon>
        <taxon>Agaricomycetes</taxon>
        <taxon>Polyporales</taxon>
        <taxon>Cerrenaceae</taxon>
        <taxon>Somion</taxon>
    </lineage>
</organism>